<sequence>MSHQPLTPMDEPHQEPTSHQNYTPHDLPYSESFENSLMRAILYSSPRNSRSMPSPSHPLPSISLSSLPLPLTSPLRKHPSPIPNLLLTHPAGYYTGGPGPSPDIIAEFTSRFVESNNIKSKEELERKVDETIQERLGEVRERMKKREEAVRRNEEVKREIEKLEAQRKTEETVLEKIRSGKRSRGRG</sequence>
<keyword evidence="3" id="KW-1185">Reference proteome</keyword>
<feature type="compositionally biased region" description="Low complexity" evidence="1">
    <location>
        <begin position="44"/>
        <end position="74"/>
    </location>
</feature>
<feature type="region of interest" description="Disordered" evidence="1">
    <location>
        <begin position="1"/>
        <end position="30"/>
    </location>
</feature>
<feature type="region of interest" description="Disordered" evidence="1">
    <location>
        <begin position="44"/>
        <end position="78"/>
    </location>
</feature>
<proteinExistence type="predicted"/>
<dbReference type="OrthoDB" id="3926908at2759"/>
<feature type="region of interest" description="Disordered" evidence="1">
    <location>
        <begin position="167"/>
        <end position="187"/>
    </location>
</feature>
<dbReference type="AlphaFoldDB" id="A0A8E2JSZ3"/>
<evidence type="ECO:0000313" key="2">
    <source>
        <dbReference type="EMBL" id="OCL08384.1"/>
    </source>
</evidence>
<dbReference type="EMBL" id="KV749662">
    <property type="protein sequence ID" value="OCL08384.1"/>
    <property type="molecule type" value="Genomic_DNA"/>
</dbReference>
<feature type="compositionally biased region" description="Basic and acidic residues" evidence="1">
    <location>
        <begin position="167"/>
        <end position="178"/>
    </location>
</feature>
<evidence type="ECO:0000256" key="1">
    <source>
        <dbReference type="SAM" id="MobiDB-lite"/>
    </source>
</evidence>
<evidence type="ECO:0000313" key="3">
    <source>
        <dbReference type="Proteomes" id="UP000250140"/>
    </source>
</evidence>
<protein>
    <submittedName>
        <fullName evidence="2">Uncharacterized protein</fullName>
    </submittedName>
</protein>
<organism evidence="2 3">
    <name type="scientific">Glonium stellatum</name>
    <dbReference type="NCBI Taxonomy" id="574774"/>
    <lineage>
        <taxon>Eukaryota</taxon>
        <taxon>Fungi</taxon>
        <taxon>Dikarya</taxon>
        <taxon>Ascomycota</taxon>
        <taxon>Pezizomycotina</taxon>
        <taxon>Dothideomycetes</taxon>
        <taxon>Pleosporomycetidae</taxon>
        <taxon>Gloniales</taxon>
        <taxon>Gloniaceae</taxon>
        <taxon>Glonium</taxon>
    </lineage>
</organism>
<accession>A0A8E2JSZ3</accession>
<gene>
    <name evidence="2" type="ORF">AOQ84DRAFT_354507</name>
</gene>
<name>A0A8E2JSZ3_9PEZI</name>
<dbReference type="Proteomes" id="UP000250140">
    <property type="component" value="Unassembled WGS sequence"/>
</dbReference>
<reference evidence="2 3" key="1">
    <citation type="journal article" date="2016" name="Nat. Commun.">
        <title>Ectomycorrhizal ecology is imprinted in the genome of the dominant symbiotic fungus Cenococcum geophilum.</title>
        <authorList>
            <consortium name="DOE Joint Genome Institute"/>
            <person name="Peter M."/>
            <person name="Kohler A."/>
            <person name="Ohm R.A."/>
            <person name="Kuo A."/>
            <person name="Krutzmann J."/>
            <person name="Morin E."/>
            <person name="Arend M."/>
            <person name="Barry K.W."/>
            <person name="Binder M."/>
            <person name="Choi C."/>
            <person name="Clum A."/>
            <person name="Copeland A."/>
            <person name="Grisel N."/>
            <person name="Haridas S."/>
            <person name="Kipfer T."/>
            <person name="LaButti K."/>
            <person name="Lindquist E."/>
            <person name="Lipzen A."/>
            <person name="Maire R."/>
            <person name="Meier B."/>
            <person name="Mihaltcheva S."/>
            <person name="Molinier V."/>
            <person name="Murat C."/>
            <person name="Poggeler S."/>
            <person name="Quandt C.A."/>
            <person name="Sperisen C."/>
            <person name="Tritt A."/>
            <person name="Tisserant E."/>
            <person name="Crous P.W."/>
            <person name="Henrissat B."/>
            <person name="Nehls U."/>
            <person name="Egli S."/>
            <person name="Spatafora J.W."/>
            <person name="Grigoriev I.V."/>
            <person name="Martin F.M."/>
        </authorList>
    </citation>
    <scope>NUCLEOTIDE SEQUENCE [LARGE SCALE GENOMIC DNA]</scope>
    <source>
        <strain evidence="2 3">CBS 207.34</strain>
    </source>
</reference>